<evidence type="ECO:0000256" key="14">
    <source>
        <dbReference type="PROSITE-ProRule" id="PRU00560"/>
    </source>
</evidence>
<dbReference type="GO" id="GO:0003677">
    <property type="term" value="F:DNA binding"/>
    <property type="evidence" value="ECO:0007669"/>
    <property type="project" value="UniProtKB-KW"/>
</dbReference>
<protein>
    <recommendedName>
        <fullName evidence="12">DNA 3'-5' helicase</fullName>
        <ecNumber evidence="12">5.6.2.4</ecNumber>
    </recommendedName>
</protein>
<dbReference type="EMBL" id="WBSO01000012">
    <property type="protein sequence ID" value="KAB8296550.1"/>
    <property type="molecule type" value="Genomic_DNA"/>
</dbReference>
<comment type="caution">
    <text evidence="18">The sequence shown here is derived from an EMBL/GenBank/DDBJ whole genome shotgun (WGS) entry which is preliminary data.</text>
</comment>
<dbReference type="Gene3D" id="3.90.320.10">
    <property type="match status" value="1"/>
</dbReference>
<dbReference type="SUPFAM" id="SSF52540">
    <property type="entry name" value="P-loop containing nucleoside triphosphate hydrolases"/>
    <property type="match status" value="1"/>
</dbReference>
<dbReference type="GO" id="GO:0005524">
    <property type="term" value="F:ATP binding"/>
    <property type="evidence" value="ECO:0007669"/>
    <property type="project" value="UniProtKB-UniRule"/>
</dbReference>
<evidence type="ECO:0000256" key="6">
    <source>
        <dbReference type="ARBA" id="ARBA00022839"/>
    </source>
</evidence>
<keyword evidence="4 14" id="KW-0378">Hydrolase</keyword>
<gene>
    <name evidence="18" type="ORF">DSM100238_1441</name>
</gene>
<dbReference type="RefSeq" id="WP_240812398.1">
    <property type="nucleotide sequence ID" value="NZ_JBHLXF010000037.1"/>
</dbReference>
<evidence type="ECO:0000256" key="1">
    <source>
        <dbReference type="ARBA" id="ARBA00022722"/>
    </source>
</evidence>
<dbReference type="PANTHER" id="PTHR11070">
    <property type="entry name" value="UVRD / RECB / PCRA DNA HELICASE FAMILY MEMBER"/>
    <property type="match status" value="1"/>
</dbReference>
<evidence type="ECO:0000313" key="18">
    <source>
        <dbReference type="EMBL" id="KAB8296550.1"/>
    </source>
</evidence>
<dbReference type="InterPro" id="IPR011604">
    <property type="entry name" value="PDDEXK-like_dom_sf"/>
</dbReference>
<keyword evidence="1" id="KW-0540">Nuclease</keyword>
<reference evidence="18 19" key="1">
    <citation type="submission" date="2019-09" db="EMBL/GenBank/DDBJ databases">
        <title>Characterization of the phylogenetic diversity of two novel species belonging to the genus Bifidobacterium: Bifidobacterium cebidarum sp. nov. and Bifidobacterium leontopitheci sp. nov.</title>
        <authorList>
            <person name="Lugli G.A."/>
            <person name="Duranti S."/>
            <person name="Milani C."/>
            <person name="Turroni F."/>
            <person name="Ventura M."/>
        </authorList>
    </citation>
    <scope>NUCLEOTIDE SEQUENCE [LARGE SCALE GENOMIC DNA]</scope>
    <source>
        <strain evidence="18 19">DSM 100238</strain>
    </source>
</reference>
<comment type="catalytic activity">
    <reaction evidence="13">
        <text>ATP + H2O = ADP + phosphate + H(+)</text>
        <dbReference type="Rhea" id="RHEA:13065"/>
        <dbReference type="ChEBI" id="CHEBI:15377"/>
        <dbReference type="ChEBI" id="CHEBI:15378"/>
        <dbReference type="ChEBI" id="CHEBI:30616"/>
        <dbReference type="ChEBI" id="CHEBI:43474"/>
        <dbReference type="ChEBI" id="CHEBI:456216"/>
        <dbReference type="EC" id="5.6.2.4"/>
    </reaction>
</comment>
<feature type="compositionally biased region" description="Acidic residues" evidence="15">
    <location>
        <begin position="992"/>
        <end position="1003"/>
    </location>
</feature>
<evidence type="ECO:0000256" key="9">
    <source>
        <dbReference type="ARBA" id="ARBA00023204"/>
    </source>
</evidence>
<dbReference type="Pfam" id="PF13361">
    <property type="entry name" value="UvrD_C"/>
    <property type="match status" value="2"/>
</dbReference>
<keyword evidence="19" id="KW-1185">Reference proteome</keyword>
<feature type="region of interest" description="Disordered" evidence="15">
    <location>
        <begin position="232"/>
        <end position="255"/>
    </location>
</feature>
<dbReference type="Gene3D" id="3.40.50.300">
    <property type="entry name" value="P-loop containing nucleotide triphosphate hydrolases"/>
    <property type="match status" value="3"/>
</dbReference>
<dbReference type="PANTHER" id="PTHR11070:SF55">
    <property type="entry name" value="DNA 3'-5' HELICASE"/>
    <property type="match status" value="1"/>
</dbReference>
<evidence type="ECO:0000259" key="16">
    <source>
        <dbReference type="PROSITE" id="PS51198"/>
    </source>
</evidence>
<evidence type="ECO:0000256" key="15">
    <source>
        <dbReference type="SAM" id="MobiDB-lite"/>
    </source>
</evidence>
<evidence type="ECO:0000256" key="3">
    <source>
        <dbReference type="ARBA" id="ARBA00022763"/>
    </source>
</evidence>
<dbReference type="Pfam" id="PF12705">
    <property type="entry name" value="PDDEXK_1"/>
    <property type="match status" value="1"/>
</dbReference>
<feature type="compositionally biased region" description="Polar residues" evidence="15">
    <location>
        <begin position="807"/>
        <end position="821"/>
    </location>
</feature>
<sequence length="1382" mass="152582">MSGAKMDTTIHLSEEQAKVANASEADDVLVVAGAGSGKTTTMTERVNHLIASGVPSERILGLTFTKKAAAELSSRVSSGAANGTSMLLKPTVMTYDAFFQSIVRQYGLLIGFDQDTQPLSDAGAFQLASNVVDAHLDQLFAAVGQTDGDNGSESAEDSADNDTPDGTQQGAFTTLVGRLLNLSHAISGAMIGGDCDSFAEAVRRVRHWDDAFIDRLQHIIGADTAERGVQIPAGDPLAKSVPKPPKQLKKDSDETYGNKVREYQEKLRNLRADSALFHCAQLRDVTRQRNVLLDLAEAYEQAKRESGMAEFSDFTIAAYQLVRRFPSIGQQYRNRYTHVLLDEYQDTSTTQAELIAALFHPEAHATAPGATADRSAVTAVGDPYQSIYAWRGASPGALRIFQRAFGLEQPGYQPFPMTISRRNPRAVLRMANNLTMRLRRPHRRPSSSRMAEVDVLPLNPAPDRDELGTIGIQEYETLGQEIDGVVRFAKLAIARHASADPATEASRRPHVAILFRSKQRMDKYAQALRRAGLSVQMVGYSALLERADVRDILALLHVVSDPTDSQSLMRLLATPRFHMEASDLTALSALANRRDTDRRYQALVQAGYATGEERARDRAAMVREYREQLPHLVYLSDVVDQAQTADDLAGSGMSDTAVDAVLHAGRILREVRKAMDLPLDHVVRAAARALDLDIDTVLAQAFAFPDVPVNPSLAHAPVESIIELVGTYTQEITQGKQVTLRGFITWVDSLKKVDDPTAAIATEPVDVILMTIHQAKGLQWDAVAVVDVNETTFPSNQGDYLSVKCANDSQDTSDGPSDTSPWQPPEYTEQANTWLTSADMVPAPVRADADILPRFPHDATVGGDPVEALDAFDDTLTVADEVFGTGRDLPLDDMDTIDKNKLFLTQREEYGRRLHEDERRLAYVAVTRAKHDVLVTAAKYSTTDMIASSGKVTPGSVFWQEMYDSMSHDARTGALGAVLDVVALPSWADGQELEADPDTDADDGQPHTLESVGENLPKGFFIGDDARIFEDTVVGQAWRTPQELTHADGHLPWPGMLSEQTRRNLDQSAQHALDWICAERGKSMKPQELEDTGVLTRSTRALLDDIDLQPQEYQLKIDQRDLDKQVEQTAQRLMANTRRSVTSLQAQSGETDRRKLQEFWRGMIRPIPHVASPTAEAGTVFHAWAERFINAFNDDAITDDVTDMPASGAMVSREAMIQELQDRERQYADASQPVTAVDKRLAVWERRLVASRWAERRPQAAERQIVVAVPQLDHIIVHGKLDAVFYGGLDPHDDTKRFTIVDWKTGRKPSKQSDIDEKLAQLDMYRLLLSRVENVPLDSIDATLYYLSEATEADRELHARGKTEQDILAELSSGIPEESDND</sequence>
<feature type="region of interest" description="Disordered" evidence="15">
    <location>
        <begin position="797"/>
        <end position="827"/>
    </location>
</feature>
<evidence type="ECO:0000259" key="17">
    <source>
        <dbReference type="PROSITE" id="PS51217"/>
    </source>
</evidence>
<feature type="region of interest" description="Disordered" evidence="15">
    <location>
        <begin position="145"/>
        <end position="170"/>
    </location>
</feature>
<dbReference type="InterPro" id="IPR014017">
    <property type="entry name" value="DNA_helicase_UvrD-like_C"/>
</dbReference>
<evidence type="ECO:0000256" key="13">
    <source>
        <dbReference type="ARBA" id="ARBA00048988"/>
    </source>
</evidence>
<feature type="binding site" evidence="14">
    <location>
        <begin position="32"/>
        <end position="39"/>
    </location>
    <ligand>
        <name>ATP</name>
        <dbReference type="ChEBI" id="CHEBI:30616"/>
    </ligand>
</feature>
<feature type="region of interest" description="Disordered" evidence="15">
    <location>
        <begin position="992"/>
        <end position="1014"/>
    </location>
</feature>
<evidence type="ECO:0000256" key="7">
    <source>
        <dbReference type="ARBA" id="ARBA00022840"/>
    </source>
</evidence>
<keyword evidence="7 14" id="KW-0067">ATP-binding</keyword>
<proteinExistence type="predicted"/>
<keyword evidence="8" id="KW-0238">DNA-binding</keyword>
<dbReference type="Proteomes" id="UP000440041">
    <property type="component" value="Unassembled WGS sequence"/>
</dbReference>
<dbReference type="InterPro" id="IPR014016">
    <property type="entry name" value="UvrD-like_ATP-bd"/>
</dbReference>
<evidence type="ECO:0000256" key="10">
    <source>
        <dbReference type="ARBA" id="ARBA00023235"/>
    </source>
</evidence>
<dbReference type="GO" id="GO:0005829">
    <property type="term" value="C:cytosol"/>
    <property type="evidence" value="ECO:0007669"/>
    <property type="project" value="TreeGrafter"/>
</dbReference>
<dbReference type="PROSITE" id="PS51198">
    <property type="entry name" value="UVRD_HELICASE_ATP_BIND"/>
    <property type="match status" value="1"/>
</dbReference>
<dbReference type="PROSITE" id="PS51217">
    <property type="entry name" value="UVRD_HELICASE_CTER"/>
    <property type="match status" value="1"/>
</dbReference>
<keyword evidence="9" id="KW-0234">DNA repair</keyword>
<feature type="domain" description="UvrD-like helicase C-terminal" evidence="17">
    <location>
        <begin position="425"/>
        <end position="777"/>
    </location>
</feature>
<keyword evidence="2 14" id="KW-0547">Nucleotide-binding</keyword>
<accession>A0A6A2V744</accession>
<evidence type="ECO:0000313" key="19">
    <source>
        <dbReference type="Proteomes" id="UP000440041"/>
    </source>
</evidence>
<dbReference type="GO" id="GO:0004527">
    <property type="term" value="F:exonuclease activity"/>
    <property type="evidence" value="ECO:0007669"/>
    <property type="project" value="UniProtKB-KW"/>
</dbReference>
<feature type="domain" description="UvrD-like helicase ATP-binding" evidence="16">
    <location>
        <begin position="11"/>
        <end position="424"/>
    </location>
</feature>
<keyword evidence="6" id="KW-0269">Exonuclease</keyword>
<dbReference type="InterPro" id="IPR027417">
    <property type="entry name" value="P-loop_NTPase"/>
</dbReference>
<name>A0A6A2V744_9BIFI</name>
<comment type="catalytic activity">
    <reaction evidence="11">
        <text>Couples ATP hydrolysis with the unwinding of duplex DNA by translocating in the 3'-5' direction.</text>
        <dbReference type="EC" id="5.6.2.4"/>
    </reaction>
</comment>
<keyword evidence="10" id="KW-0413">Isomerase</keyword>
<dbReference type="InterPro" id="IPR038726">
    <property type="entry name" value="PDDEXK_AddAB-type"/>
</dbReference>
<dbReference type="EC" id="5.6.2.4" evidence="12"/>
<dbReference type="InterPro" id="IPR000212">
    <property type="entry name" value="DNA_helicase_UvrD/REP"/>
</dbReference>
<keyword evidence="3" id="KW-0227">DNA damage</keyword>
<dbReference type="GO" id="GO:0000725">
    <property type="term" value="P:recombinational repair"/>
    <property type="evidence" value="ECO:0007669"/>
    <property type="project" value="TreeGrafter"/>
</dbReference>
<evidence type="ECO:0000256" key="2">
    <source>
        <dbReference type="ARBA" id="ARBA00022741"/>
    </source>
</evidence>
<keyword evidence="5 14" id="KW-0347">Helicase</keyword>
<dbReference type="Pfam" id="PF00580">
    <property type="entry name" value="UvrD-helicase"/>
    <property type="match status" value="1"/>
</dbReference>
<evidence type="ECO:0000256" key="12">
    <source>
        <dbReference type="ARBA" id="ARBA00034808"/>
    </source>
</evidence>
<dbReference type="GO" id="GO:0033202">
    <property type="term" value="C:DNA helicase complex"/>
    <property type="evidence" value="ECO:0007669"/>
    <property type="project" value="TreeGrafter"/>
</dbReference>
<evidence type="ECO:0000256" key="11">
    <source>
        <dbReference type="ARBA" id="ARBA00034617"/>
    </source>
</evidence>
<dbReference type="GO" id="GO:0043138">
    <property type="term" value="F:3'-5' DNA helicase activity"/>
    <property type="evidence" value="ECO:0007669"/>
    <property type="project" value="UniProtKB-EC"/>
</dbReference>
<organism evidence="18 19">
    <name type="scientific">Bifidobacterium apri</name>
    <dbReference type="NCBI Taxonomy" id="1769423"/>
    <lineage>
        <taxon>Bacteria</taxon>
        <taxon>Bacillati</taxon>
        <taxon>Actinomycetota</taxon>
        <taxon>Actinomycetes</taxon>
        <taxon>Bifidobacteriales</taxon>
        <taxon>Bifidobacteriaceae</taxon>
        <taxon>Bifidobacterium</taxon>
    </lineage>
</organism>
<dbReference type="Gene3D" id="1.10.486.10">
    <property type="entry name" value="PCRA, domain 4"/>
    <property type="match status" value="1"/>
</dbReference>
<feature type="compositionally biased region" description="Acidic residues" evidence="15">
    <location>
        <begin position="154"/>
        <end position="163"/>
    </location>
</feature>
<evidence type="ECO:0000256" key="8">
    <source>
        <dbReference type="ARBA" id="ARBA00023125"/>
    </source>
</evidence>
<evidence type="ECO:0000256" key="5">
    <source>
        <dbReference type="ARBA" id="ARBA00022806"/>
    </source>
</evidence>
<evidence type="ECO:0000256" key="4">
    <source>
        <dbReference type="ARBA" id="ARBA00022801"/>
    </source>
</evidence>